<dbReference type="OrthoDB" id="5800931at2759"/>
<feature type="domain" description="Piwi" evidence="3">
    <location>
        <begin position="567"/>
        <end position="874"/>
    </location>
</feature>
<evidence type="ECO:0008006" key="6">
    <source>
        <dbReference type="Google" id="ProtNLM"/>
    </source>
</evidence>
<dbReference type="InterPro" id="IPR036397">
    <property type="entry name" value="RNaseH_sf"/>
</dbReference>
<comment type="caution">
    <text evidence="4">The sequence shown here is derived from an EMBL/GenBank/DDBJ whole genome shotgun (WGS) entry which is preliminary data.</text>
</comment>
<dbReference type="InterPro" id="IPR003165">
    <property type="entry name" value="Piwi"/>
</dbReference>
<organism evidence="4 5">
    <name type="scientific">Caenorhabditis angaria</name>
    <dbReference type="NCBI Taxonomy" id="860376"/>
    <lineage>
        <taxon>Eukaryota</taxon>
        <taxon>Metazoa</taxon>
        <taxon>Ecdysozoa</taxon>
        <taxon>Nematoda</taxon>
        <taxon>Chromadorea</taxon>
        <taxon>Rhabditida</taxon>
        <taxon>Rhabditina</taxon>
        <taxon>Rhabditomorpha</taxon>
        <taxon>Rhabditoidea</taxon>
        <taxon>Rhabditidae</taxon>
        <taxon>Peloderinae</taxon>
        <taxon>Caenorhabditis</taxon>
    </lineage>
</organism>
<dbReference type="Pfam" id="PF02171">
    <property type="entry name" value="Piwi"/>
    <property type="match status" value="1"/>
</dbReference>
<dbReference type="PANTHER" id="PTHR22891">
    <property type="entry name" value="EUKARYOTIC TRANSLATION INITIATION FACTOR 2C"/>
    <property type="match status" value="1"/>
</dbReference>
<dbReference type="CDD" id="cd02846">
    <property type="entry name" value="PAZ_argonaute_like"/>
    <property type="match status" value="1"/>
</dbReference>
<reference evidence="4" key="1">
    <citation type="submission" date="2022-11" db="EMBL/GenBank/DDBJ databases">
        <authorList>
            <person name="Kikuchi T."/>
        </authorList>
    </citation>
    <scope>NUCLEOTIDE SEQUENCE</scope>
    <source>
        <strain evidence="4">PS1010</strain>
    </source>
</reference>
<feature type="domain" description="PAZ" evidence="2">
    <location>
        <begin position="278"/>
        <end position="396"/>
    </location>
</feature>
<dbReference type="InterPro" id="IPR032472">
    <property type="entry name" value="ArgoL2"/>
</dbReference>
<evidence type="ECO:0000313" key="4">
    <source>
        <dbReference type="EMBL" id="CAI5438262.1"/>
    </source>
</evidence>
<dbReference type="PROSITE" id="PS50821">
    <property type="entry name" value="PAZ"/>
    <property type="match status" value="1"/>
</dbReference>
<dbReference type="InterPro" id="IPR032474">
    <property type="entry name" value="Argonaute_N"/>
</dbReference>
<gene>
    <name evidence="4" type="ORF">CAMP_LOCUS899</name>
</gene>
<dbReference type="SMART" id="SM00950">
    <property type="entry name" value="Piwi"/>
    <property type="match status" value="1"/>
</dbReference>
<dbReference type="InterPro" id="IPR012337">
    <property type="entry name" value="RNaseH-like_sf"/>
</dbReference>
<protein>
    <recommendedName>
        <fullName evidence="6">Piwi domain-containing protein</fullName>
    </recommendedName>
</protein>
<dbReference type="Pfam" id="PF16487">
    <property type="entry name" value="ArgoMid"/>
    <property type="match status" value="1"/>
</dbReference>
<dbReference type="InterPro" id="IPR003100">
    <property type="entry name" value="PAZ_dom"/>
</dbReference>
<dbReference type="SUPFAM" id="SSF53098">
    <property type="entry name" value="Ribonuclease H-like"/>
    <property type="match status" value="1"/>
</dbReference>
<dbReference type="Proteomes" id="UP001152747">
    <property type="component" value="Unassembled WGS sequence"/>
</dbReference>
<accession>A0A9P1MVC5</accession>
<dbReference type="SMART" id="SM01163">
    <property type="entry name" value="DUF1785"/>
    <property type="match status" value="1"/>
</dbReference>
<comment type="similarity">
    <text evidence="1">Belongs to the argonaute family.</text>
</comment>
<dbReference type="Pfam" id="PF08699">
    <property type="entry name" value="ArgoL1"/>
    <property type="match status" value="1"/>
</dbReference>
<dbReference type="Gene3D" id="3.40.50.2300">
    <property type="match status" value="1"/>
</dbReference>
<dbReference type="InterPro" id="IPR014811">
    <property type="entry name" value="ArgoL1"/>
</dbReference>
<dbReference type="Pfam" id="PF02170">
    <property type="entry name" value="PAZ"/>
    <property type="match status" value="1"/>
</dbReference>
<evidence type="ECO:0000256" key="1">
    <source>
        <dbReference type="RuleBase" id="RU361178"/>
    </source>
</evidence>
<dbReference type="Pfam" id="PF16486">
    <property type="entry name" value="ArgoN"/>
    <property type="match status" value="1"/>
</dbReference>
<evidence type="ECO:0000259" key="2">
    <source>
        <dbReference type="PROSITE" id="PS50821"/>
    </source>
</evidence>
<dbReference type="PROSITE" id="PS50822">
    <property type="entry name" value="PIWI"/>
    <property type="match status" value="1"/>
</dbReference>
<dbReference type="SMART" id="SM00949">
    <property type="entry name" value="PAZ"/>
    <property type="match status" value="1"/>
</dbReference>
<sequence length="896" mass="101804">MDFDGWENINPRSSCSSFDHFNFKRHQDLNEYKLPEDDIFTPTQSLSTIDLEEVFKSLDFGEPKQKFSLVPKPKLSVSGRAISLSTNHFQILCDNQEVYQYSFCFLPDIQSKKLARKIFRILENNIPDLKSAYPVFDGWNTIYTTKLLDLIQINQSRIPMDGMMSHEHKSEFYINMYYVGSFSLDTNVNSPDTYRFLHAMDTILRQSSCDKFNVVLQSFFSTTPSTVNRKCHGLGWGTVNLGIGREVCYGFYQNVIETFDVLSLNIDVATTTFYRPIFMLEFLAEVLDVPYETIIDGRALSEANKKKFSKEVAGIKVETRHCNAPRRYKVVKCTWKPAGNILLNLNNGNGDGHEIPIVDYYKNRHGIILKHLHLPCLEVGRTKECLIPLELCYIVSGQRCIKKLNEQQIANLIKATSRNAQERKDAVLKIRDKVEIAEDIYSVKYGIEVDRKMMKLEGKVLPPPKLMYSTPNSRKQDFVTVPNNGTWDMRGKNFYKGVEITCWAVVCFAPPNFVTQHHLRTFVANLTKVAKEIGMPLTQLPSFSKYANPEQISKILDFLNGNKNLQLVVCVVPGKSSIYGDLKRKGDLIGLTTQCIRSHNVLKPSAHTLSNLCMKINSKLGGVNLVVTSPTHLVMKEPVLFIGCQLTRNIVASDCSSPCPAPIDSSICCLVGSMDGHPTRFTPTFRIQPRQLSVISEIREMTKELILSFYNATSYKPHRIIVYRSGITEGNLNEILQFEVRGIREACLQIDPCFQPGITMIGLDITHHTRFFATNDIDRMGNSLNVPAGTLVETGITVNSHFEFYLVSHAGIQGTSRPTKYTVMWDDNELTGEQVHELTYQLCHTQSRCTRSVSIPSPVYYARLVAQRAKILMTDESFDFENYREISRICNGMPFT</sequence>
<dbReference type="InterPro" id="IPR045246">
    <property type="entry name" value="Piwi_ago-like"/>
</dbReference>
<evidence type="ECO:0000259" key="3">
    <source>
        <dbReference type="PROSITE" id="PS50822"/>
    </source>
</evidence>
<dbReference type="Gene3D" id="2.170.260.10">
    <property type="entry name" value="paz domain"/>
    <property type="match status" value="1"/>
</dbReference>
<dbReference type="CDD" id="cd04657">
    <property type="entry name" value="Piwi_ago-like"/>
    <property type="match status" value="1"/>
</dbReference>
<keyword evidence="5" id="KW-1185">Reference proteome</keyword>
<name>A0A9P1MVC5_9PELO</name>
<dbReference type="SUPFAM" id="SSF101690">
    <property type="entry name" value="PAZ domain"/>
    <property type="match status" value="1"/>
</dbReference>
<dbReference type="GO" id="GO:0003723">
    <property type="term" value="F:RNA binding"/>
    <property type="evidence" value="ECO:0007669"/>
    <property type="project" value="InterPro"/>
</dbReference>
<dbReference type="Pfam" id="PF16488">
    <property type="entry name" value="ArgoL2"/>
    <property type="match status" value="1"/>
</dbReference>
<dbReference type="Gene3D" id="3.30.420.10">
    <property type="entry name" value="Ribonuclease H-like superfamily/Ribonuclease H"/>
    <property type="match status" value="1"/>
</dbReference>
<dbReference type="AlphaFoldDB" id="A0A9P1MVC5"/>
<dbReference type="EMBL" id="CANHGI010000001">
    <property type="protein sequence ID" value="CAI5438262.1"/>
    <property type="molecule type" value="Genomic_DNA"/>
</dbReference>
<evidence type="ECO:0000313" key="5">
    <source>
        <dbReference type="Proteomes" id="UP001152747"/>
    </source>
</evidence>
<dbReference type="InterPro" id="IPR036085">
    <property type="entry name" value="PAZ_dom_sf"/>
</dbReference>
<proteinExistence type="inferred from homology"/>
<dbReference type="InterPro" id="IPR032473">
    <property type="entry name" value="Argonaute_Mid_dom"/>
</dbReference>